<reference evidence="2" key="2">
    <citation type="submission" date="2022-06" db="UniProtKB">
        <authorList>
            <consortium name="EnsemblMetazoa"/>
        </authorList>
    </citation>
    <scope>IDENTIFICATION</scope>
    <source>
        <strain evidence="2">PS312</strain>
    </source>
</reference>
<feature type="region of interest" description="Disordered" evidence="1">
    <location>
        <begin position="21"/>
        <end position="61"/>
    </location>
</feature>
<name>A0A2A6BXS3_PRIPA</name>
<accession>A0A2A6BXS3</accession>
<protein>
    <submittedName>
        <fullName evidence="2">Uncharacterized protein</fullName>
    </submittedName>
</protein>
<proteinExistence type="predicted"/>
<feature type="compositionally biased region" description="Basic and acidic residues" evidence="1">
    <location>
        <begin position="45"/>
        <end position="61"/>
    </location>
</feature>
<gene>
    <name evidence="2" type="primary">WBGene00283803</name>
</gene>
<evidence type="ECO:0000256" key="1">
    <source>
        <dbReference type="SAM" id="MobiDB-lite"/>
    </source>
</evidence>
<accession>A0A8R1Z4L6</accession>
<dbReference type="Proteomes" id="UP000005239">
    <property type="component" value="Unassembled WGS sequence"/>
</dbReference>
<reference evidence="3" key="1">
    <citation type="journal article" date="2008" name="Nat. Genet.">
        <title>The Pristionchus pacificus genome provides a unique perspective on nematode lifestyle and parasitism.</title>
        <authorList>
            <person name="Dieterich C."/>
            <person name="Clifton S.W."/>
            <person name="Schuster L.N."/>
            <person name="Chinwalla A."/>
            <person name="Delehaunty K."/>
            <person name="Dinkelacker I."/>
            <person name="Fulton L."/>
            <person name="Fulton R."/>
            <person name="Godfrey J."/>
            <person name="Minx P."/>
            <person name="Mitreva M."/>
            <person name="Roeseler W."/>
            <person name="Tian H."/>
            <person name="Witte H."/>
            <person name="Yang S.P."/>
            <person name="Wilson R.K."/>
            <person name="Sommer R.J."/>
        </authorList>
    </citation>
    <scope>NUCLEOTIDE SEQUENCE [LARGE SCALE GENOMIC DNA]</scope>
    <source>
        <strain evidence="3">PS312</strain>
    </source>
</reference>
<organism evidence="2 3">
    <name type="scientific">Pristionchus pacificus</name>
    <name type="common">Parasitic nematode worm</name>
    <dbReference type="NCBI Taxonomy" id="54126"/>
    <lineage>
        <taxon>Eukaryota</taxon>
        <taxon>Metazoa</taxon>
        <taxon>Ecdysozoa</taxon>
        <taxon>Nematoda</taxon>
        <taxon>Chromadorea</taxon>
        <taxon>Rhabditida</taxon>
        <taxon>Rhabditina</taxon>
        <taxon>Diplogasteromorpha</taxon>
        <taxon>Diplogasteroidea</taxon>
        <taxon>Neodiplogasteridae</taxon>
        <taxon>Pristionchus</taxon>
    </lineage>
</organism>
<evidence type="ECO:0000313" key="2">
    <source>
        <dbReference type="EnsemblMetazoa" id="PPA45434.1"/>
    </source>
</evidence>
<dbReference type="EnsemblMetazoa" id="PPA45434.1">
    <property type="protein sequence ID" value="PPA45434.1"/>
    <property type="gene ID" value="WBGene00283803"/>
</dbReference>
<dbReference type="AlphaFoldDB" id="A0A2A6BXS3"/>
<evidence type="ECO:0000313" key="3">
    <source>
        <dbReference type="Proteomes" id="UP000005239"/>
    </source>
</evidence>
<keyword evidence="3" id="KW-1185">Reference proteome</keyword>
<sequence>MRSSNIPDIYSVVTSLLHTVKREENEPSTGKSGKIRGKPAPVGKRARDVGRYQAKENIDEQ</sequence>